<dbReference type="RefSeq" id="WP_209769079.1">
    <property type="nucleotide sequence ID" value="NZ_JAGINP010000017.1"/>
</dbReference>
<reference evidence="1 2" key="1">
    <citation type="submission" date="2021-03" db="EMBL/GenBank/DDBJ databases">
        <title>Genomic Encyclopedia of Type Strains, Phase III (KMG-III): the genomes of soil and plant-associated and newly described type strains.</title>
        <authorList>
            <person name="Whitman W."/>
        </authorList>
    </citation>
    <scope>NUCLEOTIDE SEQUENCE [LARGE SCALE GENOMIC DNA]</scope>
    <source>
        <strain evidence="1 2">IMMIB AFH-6</strain>
    </source>
</reference>
<organism evidence="1 2">
    <name type="scientific">Azospirillum rugosum</name>
    <dbReference type="NCBI Taxonomy" id="416170"/>
    <lineage>
        <taxon>Bacteria</taxon>
        <taxon>Pseudomonadati</taxon>
        <taxon>Pseudomonadota</taxon>
        <taxon>Alphaproteobacteria</taxon>
        <taxon>Rhodospirillales</taxon>
        <taxon>Azospirillaceae</taxon>
        <taxon>Azospirillum</taxon>
    </lineage>
</organism>
<sequence length="57" mass="6247">MMRIVNLSRTGLFVVMRSGALASLAGRTHWRSLDEVWSAARSENVPVSDFVVRTAAA</sequence>
<comment type="caution">
    <text evidence="1">The sequence shown here is derived from an EMBL/GenBank/DDBJ whole genome shotgun (WGS) entry which is preliminary data.</text>
</comment>
<dbReference type="Proteomes" id="UP000781958">
    <property type="component" value="Unassembled WGS sequence"/>
</dbReference>
<gene>
    <name evidence="1" type="ORF">J2851_004563</name>
</gene>
<dbReference type="EMBL" id="JAGINP010000017">
    <property type="protein sequence ID" value="MBP2294773.1"/>
    <property type="molecule type" value="Genomic_DNA"/>
</dbReference>
<accession>A0ABS4SRQ2</accession>
<evidence type="ECO:0000313" key="1">
    <source>
        <dbReference type="EMBL" id="MBP2294773.1"/>
    </source>
</evidence>
<keyword evidence="2" id="KW-1185">Reference proteome</keyword>
<name>A0ABS4SRQ2_9PROT</name>
<evidence type="ECO:0000313" key="2">
    <source>
        <dbReference type="Proteomes" id="UP000781958"/>
    </source>
</evidence>
<protein>
    <submittedName>
        <fullName evidence="1">Uncharacterized protein</fullName>
    </submittedName>
</protein>
<proteinExistence type="predicted"/>